<dbReference type="EMBL" id="GBXM01087249">
    <property type="protein sequence ID" value="JAH21328.1"/>
    <property type="molecule type" value="Transcribed_RNA"/>
</dbReference>
<proteinExistence type="predicted"/>
<organism evidence="1">
    <name type="scientific">Anguilla anguilla</name>
    <name type="common">European freshwater eel</name>
    <name type="synonym">Muraena anguilla</name>
    <dbReference type="NCBI Taxonomy" id="7936"/>
    <lineage>
        <taxon>Eukaryota</taxon>
        <taxon>Metazoa</taxon>
        <taxon>Chordata</taxon>
        <taxon>Craniata</taxon>
        <taxon>Vertebrata</taxon>
        <taxon>Euteleostomi</taxon>
        <taxon>Actinopterygii</taxon>
        <taxon>Neopterygii</taxon>
        <taxon>Teleostei</taxon>
        <taxon>Anguilliformes</taxon>
        <taxon>Anguillidae</taxon>
        <taxon>Anguilla</taxon>
    </lineage>
</organism>
<protein>
    <submittedName>
        <fullName evidence="1">Uncharacterized protein</fullName>
    </submittedName>
</protein>
<evidence type="ECO:0000313" key="1">
    <source>
        <dbReference type="EMBL" id="JAH21328.1"/>
    </source>
</evidence>
<dbReference type="AlphaFoldDB" id="A0A0E9QZ30"/>
<reference evidence="1" key="2">
    <citation type="journal article" date="2015" name="Fish Shellfish Immunol.">
        <title>Early steps in the European eel (Anguilla anguilla)-Vibrio vulnificus interaction in the gills: Role of the RtxA13 toxin.</title>
        <authorList>
            <person name="Callol A."/>
            <person name="Pajuelo D."/>
            <person name="Ebbesson L."/>
            <person name="Teles M."/>
            <person name="MacKenzie S."/>
            <person name="Amaro C."/>
        </authorList>
    </citation>
    <scope>NUCLEOTIDE SEQUENCE</scope>
</reference>
<name>A0A0E9QZ30_ANGAN</name>
<reference evidence="1" key="1">
    <citation type="submission" date="2014-11" db="EMBL/GenBank/DDBJ databases">
        <authorList>
            <person name="Amaro Gonzalez C."/>
        </authorList>
    </citation>
    <scope>NUCLEOTIDE SEQUENCE</scope>
</reference>
<sequence>MENRFALQLKALEYNNWFSFNINDSNEINSLIKWLNQMYLSVNLKDFEENEKLTVKILEATKCPFSWNKPIFALGWIITKCVHIKSINLRHKKVSKRFLMKTSRACSENRT</sequence>
<accession>A0A0E9QZ30</accession>